<dbReference type="EMBL" id="LR134201">
    <property type="protein sequence ID" value="VEB96437.1"/>
    <property type="molecule type" value="Genomic_DNA"/>
</dbReference>
<name>A0A3S4JAQ1_9ENTR</name>
<dbReference type="InterPro" id="IPR037401">
    <property type="entry name" value="SnoaL-like"/>
</dbReference>
<reference evidence="2 3" key="1">
    <citation type="submission" date="2018-12" db="EMBL/GenBank/DDBJ databases">
        <authorList>
            <consortium name="Pathogen Informatics"/>
        </authorList>
    </citation>
    <scope>NUCLEOTIDE SEQUENCE [LARGE SCALE GENOMIC DNA]</scope>
    <source>
        <strain evidence="2 3">NCTC11466</strain>
    </source>
</reference>
<dbReference type="AlphaFoldDB" id="A0A3S4JAQ1"/>
<dbReference type="Proteomes" id="UP000274122">
    <property type="component" value="Chromosome"/>
</dbReference>
<feature type="domain" description="SnoaL-like" evidence="1">
    <location>
        <begin position="13"/>
        <end position="113"/>
    </location>
</feature>
<sequence>MSTTPSAIHRFVDYYAGLDKQSPPALFGLYDRDATLIDPFGEHRGLAEIQRYFAHLLANVAYCRFSIDTPLCDGARFAVSWTMHWSHPKVDGGAALSLPGCSIVDIHNELIVRQRDYYDAGEMLYEHLPLLGWAVRSVKRRVRP</sequence>
<dbReference type="Pfam" id="PF12680">
    <property type="entry name" value="SnoaL_2"/>
    <property type="match status" value="1"/>
</dbReference>
<dbReference type="InterPro" id="IPR032710">
    <property type="entry name" value="NTF2-like_dom_sf"/>
</dbReference>
<dbReference type="KEGG" id="clap:NCTC11466_01600"/>
<keyword evidence="3" id="KW-1185">Reference proteome</keyword>
<evidence type="ECO:0000259" key="1">
    <source>
        <dbReference type="Pfam" id="PF12680"/>
    </source>
</evidence>
<dbReference type="RefSeq" id="WP_126355731.1">
    <property type="nucleotide sequence ID" value="NZ_LR134201.1"/>
</dbReference>
<organism evidence="2 3">
    <name type="scientific">Cedecea lapagei</name>
    <dbReference type="NCBI Taxonomy" id="158823"/>
    <lineage>
        <taxon>Bacteria</taxon>
        <taxon>Pseudomonadati</taxon>
        <taxon>Pseudomonadota</taxon>
        <taxon>Gammaproteobacteria</taxon>
        <taxon>Enterobacterales</taxon>
        <taxon>Enterobacteriaceae</taxon>
        <taxon>Cedecea</taxon>
    </lineage>
</organism>
<evidence type="ECO:0000313" key="2">
    <source>
        <dbReference type="EMBL" id="VEB96437.1"/>
    </source>
</evidence>
<dbReference type="Gene3D" id="3.10.450.50">
    <property type="match status" value="1"/>
</dbReference>
<proteinExistence type="predicted"/>
<dbReference type="SUPFAM" id="SSF54427">
    <property type="entry name" value="NTF2-like"/>
    <property type="match status" value="1"/>
</dbReference>
<evidence type="ECO:0000313" key="3">
    <source>
        <dbReference type="Proteomes" id="UP000274122"/>
    </source>
</evidence>
<accession>A0A3S4JAQ1</accession>
<protein>
    <submittedName>
        <fullName evidence="2">SnoaL-like domain</fullName>
    </submittedName>
</protein>
<gene>
    <name evidence="2" type="ORF">NCTC11466_01600</name>
</gene>
<dbReference type="OrthoDB" id="1115105at2"/>